<keyword evidence="7" id="KW-0408">Iron</keyword>
<protein>
    <submittedName>
        <fullName evidence="12">Fur family transcriptional regulator FurA3</fullName>
    </submittedName>
</protein>
<evidence type="ECO:0000313" key="13">
    <source>
        <dbReference type="Proteomes" id="UP001501591"/>
    </source>
</evidence>
<dbReference type="InterPro" id="IPR002481">
    <property type="entry name" value="FUR"/>
</dbReference>
<sequence length="170" mass="18353">MRDQHSTDAASVAIRTAGLRVTDSRRAVYDALLAHPHATADVIHEAVREVIESTSPQSVYNALADFTDAHLVRRIEPAGHPMMFELRVDDNHHHLVCTNCGAVTDVDCAIGHAPCLDPIDTQGYRVMIAEVTFWGLCATCAQAEGAVAPDRQTSSEHSTSPEHASTGRTS</sequence>
<comment type="subcellular location">
    <subcellularLocation>
        <location evidence="1">Cytoplasm</location>
    </subcellularLocation>
</comment>
<evidence type="ECO:0000256" key="11">
    <source>
        <dbReference type="SAM" id="MobiDB-lite"/>
    </source>
</evidence>
<dbReference type="InterPro" id="IPR036388">
    <property type="entry name" value="WH-like_DNA-bd_sf"/>
</dbReference>
<keyword evidence="8" id="KW-0805">Transcription regulation</keyword>
<feature type="region of interest" description="Disordered" evidence="11">
    <location>
        <begin position="147"/>
        <end position="170"/>
    </location>
</feature>
<dbReference type="PANTHER" id="PTHR33202:SF18">
    <property type="entry name" value="TRANSCRIPTIONAL REGULATOR FURA"/>
    <property type="match status" value="1"/>
</dbReference>
<evidence type="ECO:0000256" key="5">
    <source>
        <dbReference type="ARBA" id="ARBA00022723"/>
    </source>
</evidence>
<dbReference type="SUPFAM" id="SSF46785">
    <property type="entry name" value="Winged helix' DNA-binding domain"/>
    <property type="match status" value="1"/>
</dbReference>
<evidence type="ECO:0000256" key="10">
    <source>
        <dbReference type="ARBA" id="ARBA00023163"/>
    </source>
</evidence>
<evidence type="ECO:0000256" key="6">
    <source>
        <dbReference type="ARBA" id="ARBA00022833"/>
    </source>
</evidence>
<keyword evidence="10" id="KW-0804">Transcription</keyword>
<keyword evidence="6" id="KW-0862">Zinc</keyword>
<dbReference type="RefSeq" id="WP_344817690.1">
    <property type="nucleotide sequence ID" value="NZ_BAABCP010000001.1"/>
</dbReference>
<keyword evidence="9" id="KW-0238">DNA-binding</keyword>
<evidence type="ECO:0000256" key="3">
    <source>
        <dbReference type="ARBA" id="ARBA00022490"/>
    </source>
</evidence>
<comment type="similarity">
    <text evidence="2">Belongs to the Fur family.</text>
</comment>
<accession>A0ABP7MPL3</accession>
<organism evidence="12 13">
    <name type="scientific">Microbacterium soli</name>
    <dbReference type="NCBI Taxonomy" id="446075"/>
    <lineage>
        <taxon>Bacteria</taxon>
        <taxon>Bacillati</taxon>
        <taxon>Actinomycetota</taxon>
        <taxon>Actinomycetes</taxon>
        <taxon>Micrococcales</taxon>
        <taxon>Microbacteriaceae</taxon>
        <taxon>Microbacterium</taxon>
    </lineage>
</organism>
<evidence type="ECO:0000256" key="4">
    <source>
        <dbReference type="ARBA" id="ARBA00022491"/>
    </source>
</evidence>
<dbReference type="Gene3D" id="3.30.1490.190">
    <property type="match status" value="1"/>
</dbReference>
<evidence type="ECO:0000256" key="9">
    <source>
        <dbReference type="ARBA" id="ARBA00023125"/>
    </source>
</evidence>
<dbReference type="Pfam" id="PF01475">
    <property type="entry name" value="FUR"/>
    <property type="match status" value="1"/>
</dbReference>
<dbReference type="Gene3D" id="1.10.10.10">
    <property type="entry name" value="Winged helix-like DNA-binding domain superfamily/Winged helix DNA-binding domain"/>
    <property type="match status" value="1"/>
</dbReference>
<evidence type="ECO:0000256" key="1">
    <source>
        <dbReference type="ARBA" id="ARBA00004496"/>
    </source>
</evidence>
<evidence type="ECO:0000256" key="2">
    <source>
        <dbReference type="ARBA" id="ARBA00007957"/>
    </source>
</evidence>
<keyword evidence="3" id="KW-0963">Cytoplasm</keyword>
<dbReference type="PANTHER" id="PTHR33202">
    <property type="entry name" value="ZINC UPTAKE REGULATION PROTEIN"/>
    <property type="match status" value="1"/>
</dbReference>
<keyword evidence="13" id="KW-1185">Reference proteome</keyword>
<dbReference type="CDD" id="cd07153">
    <property type="entry name" value="Fur_like"/>
    <property type="match status" value="1"/>
</dbReference>
<dbReference type="InterPro" id="IPR043135">
    <property type="entry name" value="Fur_C"/>
</dbReference>
<proteinExistence type="inferred from homology"/>
<evidence type="ECO:0000313" key="12">
    <source>
        <dbReference type="EMBL" id="GAA3927051.1"/>
    </source>
</evidence>
<dbReference type="EMBL" id="BAABCP010000001">
    <property type="protein sequence ID" value="GAA3927051.1"/>
    <property type="molecule type" value="Genomic_DNA"/>
</dbReference>
<name>A0ABP7MPL3_9MICO</name>
<evidence type="ECO:0000256" key="7">
    <source>
        <dbReference type="ARBA" id="ARBA00023004"/>
    </source>
</evidence>
<evidence type="ECO:0000256" key="8">
    <source>
        <dbReference type="ARBA" id="ARBA00023015"/>
    </source>
</evidence>
<comment type="caution">
    <text evidence="12">The sequence shown here is derived from an EMBL/GenBank/DDBJ whole genome shotgun (WGS) entry which is preliminary data.</text>
</comment>
<gene>
    <name evidence="12" type="primary">furA3</name>
    <name evidence="12" type="ORF">GCM10022383_02650</name>
</gene>
<feature type="compositionally biased region" description="Polar residues" evidence="11">
    <location>
        <begin position="151"/>
        <end position="170"/>
    </location>
</feature>
<keyword evidence="4" id="KW-0678">Repressor</keyword>
<dbReference type="Proteomes" id="UP001501591">
    <property type="component" value="Unassembled WGS sequence"/>
</dbReference>
<keyword evidence="5" id="KW-0479">Metal-binding</keyword>
<reference evidence="13" key="1">
    <citation type="journal article" date="2019" name="Int. J. Syst. Evol. Microbiol.">
        <title>The Global Catalogue of Microorganisms (GCM) 10K type strain sequencing project: providing services to taxonomists for standard genome sequencing and annotation.</title>
        <authorList>
            <consortium name="The Broad Institute Genomics Platform"/>
            <consortium name="The Broad Institute Genome Sequencing Center for Infectious Disease"/>
            <person name="Wu L."/>
            <person name="Ma J."/>
        </authorList>
    </citation>
    <scope>NUCLEOTIDE SEQUENCE [LARGE SCALE GENOMIC DNA]</scope>
    <source>
        <strain evidence="13">JCM 17024</strain>
    </source>
</reference>
<dbReference type="InterPro" id="IPR036390">
    <property type="entry name" value="WH_DNA-bd_sf"/>
</dbReference>